<feature type="domain" description="Bacterial sugar transferase" evidence="2">
    <location>
        <begin position="2"/>
        <end position="146"/>
    </location>
</feature>
<name>A0ABQ3N2B5_9BACI</name>
<keyword evidence="3" id="KW-0808">Transferase</keyword>
<comment type="caution">
    <text evidence="3">The sequence shown here is derived from an EMBL/GenBank/DDBJ whole genome shotgun (WGS) entry which is preliminary data.</text>
</comment>
<dbReference type="PANTHER" id="PTHR30576:SF8">
    <property type="entry name" value="UNDECAPRENYL-PHOSPHATE GALACTOSE PHOSPHOTRANSFERASE"/>
    <property type="match status" value="1"/>
</dbReference>
<evidence type="ECO:0000313" key="4">
    <source>
        <dbReference type="Proteomes" id="UP000637074"/>
    </source>
</evidence>
<dbReference type="Proteomes" id="UP000637074">
    <property type="component" value="Unassembled WGS sequence"/>
</dbReference>
<comment type="similarity">
    <text evidence="1">Belongs to the bacterial sugar transferase family.</text>
</comment>
<evidence type="ECO:0000256" key="1">
    <source>
        <dbReference type="ARBA" id="ARBA00006464"/>
    </source>
</evidence>
<keyword evidence="4" id="KW-1185">Reference proteome</keyword>
<proteinExistence type="inferred from homology"/>
<evidence type="ECO:0000259" key="2">
    <source>
        <dbReference type="Pfam" id="PF02397"/>
    </source>
</evidence>
<dbReference type="GO" id="GO:0016740">
    <property type="term" value="F:transferase activity"/>
    <property type="evidence" value="ECO:0007669"/>
    <property type="project" value="UniProtKB-KW"/>
</dbReference>
<evidence type="ECO:0000313" key="3">
    <source>
        <dbReference type="EMBL" id="GHH97722.1"/>
    </source>
</evidence>
<dbReference type="EMBL" id="BNDS01000003">
    <property type="protein sequence ID" value="GHH97722.1"/>
    <property type="molecule type" value="Genomic_DNA"/>
</dbReference>
<gene>
    <name evidence="3" type="primary">epsL</name>
    <name evidence="3" type="ORF">AM1BK_12650</name>
</gene>
<dbReference type="Pfam" id="PF02397">
    <property type="entry name" value="Bac_transf"/>
    <property type="match status" value="1"/>
</dbReference>
<dbReference type="InterPro" id="IPR003362">
    <property type="entry name" value="Bact_transf"/>
</dbReference>
<protein>
    <submittedName>
        <fullName evidence="3">Sugar transferase EpsL</fullName>
    </submittedName>
</protein>
<sequence>MGSPVLFKQVRPGLHGKPFVIYKFRTMTDERDSYGELLPEHLRLTSFGSYLRKYSLDELPQLINVIRGDISLVGPRPLKMEYLSLYTPFQAKRHDVKPGITGWAQVNGRNMISWEKRFELDVWYVENRSVLLDFKILVMTFKKVIKSEGINQEGHASMPNFTGTNKGREC</sequence>
<accession>A0ABQ3N2B5</accession>
<reference evidence="3 4" key="1">
    <citation type="journal article" date="2022" name="Int. J. Syst. Evol. Microbiol.">
        <title>Neobacillus kokaensis sp. nov., isolated from soil.</title>
        <authorList>
            <person name="Yuki K."/>
            <person name="Matsubara H."/>
            <person name="Yamaguchi S."/>
        </authorList>
    </citation>
    <scope>NUCLEOTIDE SEQUENCE [LARGE SCALE GENOMIC DNA]</scope>
    <source>
        <strain evidence="3 4">LOB 377</strain>
    </source>
</reference>
<organism evidence="3 4">
    <name type="scientific">Neobacillus kokaensis</name>
    <dbReference type="NCBI Taxonomy" id="2759023"/>
    <lineage>
        <taxon>Bacteria</taxon>
        <taxon>Bacillati</taxon>
        <taxon>Bacillota</taxon>
        <taxon>Bacilli</taxon>
        <taxon>Bacillales</taxon>
        <taxon>Bacillaceae</taxon>
        <taxon>Neobacillus</taxon>
    </lineage>
</organism>
<dbReference type="PANTHER" id="PTHR30576">
    <property type="entry name" value="COLANIC BIOSYNTHESIS UDP-GLUCOSE LIPID CARRIER TRANSFERASE"/>
    <property type="match status" value="1"/>
</dbReference>